<dbReference type="Gene3D" id="1.10.10.10">
    <property type="entry name" value="Winged helix-like DNA-binding domain superfamily/Winged helix DNA-binding domain"/>
    <property type="match status" value="1"/>
</dbReference>
<dbReference type="Pfam" id="PF00392">
    <property type="entry name" value="GntR"/>
    <property type="match status" value="1"/>
</dbReference>
<evidence type="ECO:0000256" key="5">
    <source>
        <dbReference type="ARBA" id="ARBA00023163"/>
    </source>
</evidence>
<dbReference type="GO" id="GO:0003677">
    <property type="term" value="F:DNA binding"/>
    <property type="evidence" value="ECO:0007669"/>
    <property type="project" value="UniProtKB-KW"/>
</dbReference>
<keyword evidence="8" id="KW-1185">Reference proteome</keyword>
<dbReference type="PRINTS" id="PR00035">
    <property type="entry name" value="HTHGNTR"/>
</dbReference>
<protein>
    <submittedName>
        <fullName evidence="7">PLP-dependent aminotransferase family protein</fullName>
    </submittedName>
</protein>
<organism evidence="7 8">
    <name type="scientific">Sphingopyxis lindanitolerans</name>
    <dbReference type="NCBI Taxonomy" id="2054227"/>
    <lineage>
        <taxon>Bacteria</taxon>
        <taxon>Pseudomonadati</taxon>
        <taxon>Pseudomonadota</taxon>
        <taxon>Alphaproteobacteria</taxon>
        <taxon>Sphingomonadales</taxon>
        <taxon>Sphingomonadaceae</taxon>
        <taxon>Sphingopyxis</taxon>
    </lineage>
</organism>
<evidence type="ECO:0000259" key="6">
    <source>
        <dbReference type="PROSITE" id="PS50949"/>
    </source>
</evidence>
<dbReference type="EMBL" id="PHFW01000002">
    <property type="protein sequence ID" value="PQM28199.1"/>
    <property type="molecule type" value="Genomic_DNA"/>
</dbReference>
<keyword evidence="7" id="KW-0032">Aminotransferase</keyword>
<dbReference type="InterPro" id="IPR051446">
    <property type="entry name" value="HTH_trans_reg/aminotransferase"/>
</dbReference>
<keyword evidence="2" id="KW-0663">Pyridoxal phosphate</keyword>
<dbReference type="RefSeq" id="WP_105998457.1">
    <property type="nucleotide sequence ID" value="NZ_CM009578.1"/>
</dbReference>
<proteinExistence type="inferred from homology"/>
<evidence type="ECO:0000256" key="4">
    <source>
        <dbReference type="ARBA" id="ARBA00023125"/>
    </source>
</evidence>
<dbReference type="InterPro" id="IPR036388">
    <property type="entry name" value="WH-like_DNA-bd_sf"/>
</dbReference>
<reference evidence="8" key="1">
    <citation type="submission" date="2017-11" db="EMBL/GenBank/DDBJ databases">
        <title>The complete genome sequence of Sphingopyxis pomeranensis sp. nov. strain WS5A3p.</title>
        <authorList>
            <person name="Kaminski M.A."/>
        </authorList>
    </citation>
    <scope>NUCLEOTIDE SEQUENCE [LARGE SCALE GENOMIC DNA]</scope>
    <source>
        <strain evidence="8">WS5A3p</strain>
    </source>
</reference>
<dbReference type="GO" id="GO:0008483">
    <property type="term" value="F:transaminase activity"/>
    <property type="evidence" value="ECO:0007669"/>
    <property type="project" value="UniProtKB-KW"/>
</dbReference>
<dbReference type="SMART" id="SM00345">
    <property type="entry name" value="HTH_GNTR"/>
    <property type="match status" value="1"/>
</dbReference>
<dbReference type="SUPFAM" id="SSF53383">
    <property type="entry name" value="PLP-dependent transferases"/>
    <property type="match status" value="1"/>
</dbReference>
<evidence type="ECO:0000313" key="8">
    <source>
        <dbReference type="Proteomes" id="UP000238954"/>
    </source>
</evidence>
<evidence type="ECO:0000313" key="7">
    <source>
        <dbReference type="EMBL" id="PQM28199.1"/>
    </source>
</evidence>
<dbReference type="GO" id="GO:0003700">
    <property type="term" value="F:DNA-binding transcription factor activity"/>
    <property type="evidence" value="ECO:0007669"/>
    <property type="project" value="InterPro"/>
</dbReference>
<comment type="caution">
    <text evidence="7">The sequence shown here is derived from an EMBL/GenBank/DDBJ whole genome shotgun (WGS) entry which is preliminary data.</text>
</comment>
<keyword evidence="3" id="KW-0805">Transcription regulation</keyword>
<keyword evidence="4" id="KW-0238">DNA-binding</keyword>
<dbReference type="InterPro" id="IPR000524">
    <property type="entry name" value="Tscrpt_reg_HTH_GntR"/>
</dbReference>
<dbReference type="PANTHER" id="PTHR46577">
    <property type="entry name" value="HTH-TYPE TRANSCRIPTIONAL REGULATORY PROTEIN GABR"/>
    <property type="match status" value="1"/>
</dbReference>
<gene>
    <name evidence="7" type="ORF">CVO77_06735</name>
</gene>
<keyword evidence="5" id="KW-0804">Transcription</keyword>
<dbReference type="CDD" id="cd00609">
    <property type="entry name" value="AAT_like"/>
    <property type="match status" value="1"/>
</dbReference>
<dbReference type="GO" id="GO:0030170">
    <property type="term" value="F:pyridoxal phosphate binding"/>
    <property type="evidence" value="ECO:0007669"/>
    <property type="project" value="InterPro"/>
</dbReference>
<evidence type="ECO:0000256" key="3">
    <source>
        <dbReference type="ARBA" id="ARBA00023015"/>
    </source>
</evidence>
<accession>A0A2S8B7H4</accession>
<keyword evidence="7" id="KW-0808">Transferase</keyword>
<evidence type="ECO:0000256" key="2">
    <source>
        <dbReference type="ARBA" id="ARBA00022898"/>
    </source>
</evidence>
<dbReference type="Gene3D" id="3.40.640.10">
    <property type="entry name" value="Type I PLP-dependent aspartate aminotransferase-like (Major domain)"/>
    <property type="match status" value="1"/>
</dbReference>
<dbReference type="InterPro" id="IPR015421">
    <property type="entry name" value="PyrdxlP-dep_Trfase_major"/>
</dbReference>
<dbReference type="AlphaFoldDB" id="A0A2S8B7H4"/>
<dbReference type="PROSITE" id="PS50949">
    <property type="entry name" value="HTH_GNTR"/>
    <property type="match status" value="1"/>
</dbReference>
<feature type="domain" description="HTH gntR-type" evidence="6">
    <location>
        <begin position="19"/>
        <end position="87"/>
    </location>
</feature>
<dbReference type="InterPro" id="IPR015424">
    <property type="entry name" value="PyrdxlP-dep_Trfase"/>
</dbReference>
<dbReference type="Proteomes" id="UP000238954">
    <property type="component" value="Chromosome"/>
</dbReference>
<sequence>MLRPWQLSLSDRIDATRDTPIYMQIIEALVRDIERGRLTAGSYLPSSRELAKTLGVNRKTVVIAYEDLIAQGWLESAATRGTMVATALPDPVKRQHADPEPTMSSVAVDYRYAAPPARPIALPGGSGLKIDEGAPDGRLFPAELLARAYRAATNRAAETNGFQYRDPRGSAALRDGIASMLRGQRGLLVTADNICITRGSQNGLFLAAQILLKPGDAVVVEALTYEPAVAAVRALGAQIVPVGLDEGGIDIDAVEHACRRNAVRAVFVTPHHQFPTTVSLRPGRRLRLIELARLFGFAIIEDDYDHEFHFQSQPLLPLASYGPGQTIYVGSMSKLLLPALRVGYIAAPPAVIDAIAHRVSLTDGMGNALTEDAAAALIETGELRRHARKAWQVYAERRRNFAAELDEALGDIADYKMPDGGLAFWLRFPGSDLDAMEARAAALGLRFASSRSFMTHDEAPRGLRIGFASLNAHEARIALAGLREAAGG</sequence>
<dbReference type="InterPro" id="IPR004839">
    <property type="entry name" value="Aminotransferase_I/II_large"/>
</dbReference>
<evidence type="ECO:0000256" key="1">
    <source>
        <dbReference type="ARBA" id="ARBA00005384"/>
    </source>
</evidence>
<dbReference type="SUPFAM" id="SSF46785">
    <property type="entry name" value="Winged helix' DNA-binding domain"/>
    <property type="match status" value="1"/>
</dbReference>
<dbReference type="Pfam" id="PF00155">
    <property type="entry name" value="Aminotran_1_2"/>
    <property type="match status" value="1"/>
</dbReference>
<comment type="similarity">
    <text evidence="1">In the C-terminal section; belongs to the class-I pyridoxal-phosphate-dependent aminotransferase family.</text>
</comment>
<dbReference type="OrthoDB" id="9808770at2"/>
<name>A0A2S8B7H4_9SPHN</name>
<dbReference type="CDD" id="cd07377">
    <property type="entry name" value="WHTH_GntR"/>
    <property type="match status" value="1"/>
</dbReference>
<dbReference type="InterPro" id="IPR036390">
    <property type="entry name" value="WH_DNA-bd_sf"/>
</dbReference>
<dbReference type="PANTHER" id="PTHR46577:SF1">
    <property type="entry name" value="HTH-TYPE TRANSCRIPTIONAL REGULATORY PROTEIN GABR"/>
    <property type="match status" value="1"/>
</dbReference>